<evidence type="ECO:0000313" key="14">
    <source>
        <dbReference type="Proteomes" id="UP001610446"/>
    </source>
</evidence>
<evidence type="ECO:0000256" key="6">
    <source>
        <dbReference type="ARBA" id="ARBA00022723"/>
    </source>
</evidence>
<keyword evidence="11 12" id="KW-0472">Membrane</keyword>
<feature type="transmembrane region" description="Helical" evidence="12">
    <location>
        <begin position="32"/>
        <end position="51"/>
    </location>
</feature>
<gene>
    <name evidence="13" type="ORF">BJY01DRAFT_260380</name>
</gene>
<dbReference type="PANTHER" id="PTHR24305:SF112">
    <property type="entry name" value="L-ORNITHINE-N5-MONOOXYGENASE (EUROFUNG)"/>
    <property type="match status" value="1"/>
</dbReference>
<dbReference type="InterPro" id="IPR036396">
    <property type="entry name" value="Cyt_P450_sf"/>
</dbReference>
<keyword evidence="10" id="KW-0503">Monooxygenase</keyword>
<keyword evidence="9" id="KW-0408">Iron</keyword>
<evidence type="ECO:0000256" key="11">
    <source>
        <dbReference type="ARBA" id="ARBA00023136"/>
    </source>
</evidence>
<proteinExistence type="inferred from homology"/>
<keyword evidence="5 12" id="KW-0812">Transmembrane</keyword>
<name>A0ABR4IVS5_9EURO</name>
<dbReference type="EMBL" id="JBFXLU010000275">
    <property type="protein sequence ID" value="KAL2831865.1"/>
    <property type="molecule type" value="Genomic_DNA"/>
</dbReference>
<comment type="cofactor">
    <cofactor evidence="1">
        <name>heme</name>
        <dbReference type="ChEBI" id="CHEBI:30413"/>
    </cofactor>
</comment>
<organism evidence="13 14">
    <name type="scientific">Aspergillus pseudoustus</name>
    <dbReference type="NCBI Taxonomy" id="1810923"/>
    <lineage>
        <taxon>Eukaryota</taxon>
        <taxon>Fungi</taxon>
        <taxon>Dikarya</taxon>
        <taxon>Ascomycota</taxon>
        <taxon>Pezizomycotina</taxon>
        <taxon>Eurotiomycetes</taxon>
        <taxon>Eurotiomycetidae</taxon>
        <taxon>Eurotiales</taxon>
        <taxon>Aspergillaceae</taxon>
        <taxon>Aspergillus</taxon>
        <taxon>Aspergillus subgen. Nidulantes</taxon>
    </lineage>
</organism>
<dbReference type="Gene3D" id="1.10.630.10">
    <property type="entry name" value="Cytochrome P450"/>
    <property type="match status" value="2"/>
</dbReference>
<dbReference type="PANTHER" id="PTHR24305">
    <property type="entry name" value="CYTOCHROME P450"/>
    <property type="match status" value="1"/>
</dbReference>
<keyword evidence="6" id="KW-0479">Metal-binding</keyword>
<evidence type="ECO:0000256" key="1">
    <source>
        <dbReference type="ARBA" id="ARBA00001971"/>
    </source>
</evidence>
<keyword evidence="8" id="KW-0560">Oxidoreductase</keyword>
<comment type="caution">
    <text evidence="13">The sequence shown here is derived from an EMBL/GenBank/DDBJ whole genome shotgun (WGS) entry which is preliminary data.</text>
</comment>
<evidence type="ECO:0000256" key="2">
    <source>
        <dbReference type="ARBA" id="ARBA00004370"/>
    </source>
</evidence>
<protein>
    <submittedName>
        <fullName evidence="13">Cytochrome P450</fullName>
    </submittedName>
</protein>
<sequence length="493" mass="55723">MNHPHLLAGAVGVLSHQFHFRRGEHHLQTFRYLLWYLLWFSAIVAATVVTLTSSQSVSASDSTKATTGLLHPLQNIHGRYAAQISGLWSLSRLHRRPAYKVLHDLHARYVPIVRVGPSNVSIMHPKVVTADLWGCSTCTKNSFYDNAHPMRSLHSYRSRADHDQRRRVWSPGFSDTRFRGYESRMRVYRQKLKRKGSRGTIDMSTWSNFYNYDVTSDLAFARSFEILDTRSSYWAIDVLLAGIEPLGWYLPSWAIRCLDTIPSLSKDSHRFVKFTTKAVVERINISLLMGDAMLVIRAGSAHKHRLRLARHIKQVGKLRAELEPLTPDNPSSGEYEYLHSQTATLPHLNGFINETLRLHLSIPTVITRDTPPEGITLNVKGTQTHNPGGVTVFRPQCLIGRSPKAYRPDYIKAREAYGPFSSGAYSCIGKLLALMTIRRTVARLVLTFDISFPEGLAPQCDSLDKARDPPLNGNFEHHCWTSAAGWVKRGSLS</sequence>
<comment type="similarity">
    <text evidence="3">Belongs to the cytochrome P450 family.</text>
</comment>
<dbReference type="SUPFAM" id="SSF48264">
    <property type="entry name" value="Cytochrome P450"/>
    <property type="match status" value="1"/>
</dbReference>
<evidence type="ECO:0000256" key="8">
    <source>
        <dbReference type="ARBA" id="ARBA00023002"/>
    </source>
</evidence>
<evidence type="ECO:0000256" key="5">
    <source>
        <dbReference type="ARBA" id="ARBA00022692"/>
    </source>
</evidence>
<evidence type="ECO:0000256" key="10">
    <source>
        <dbReference type="ARBA" id="ARBA00023033"/>
    </source>
</evidence>
<comment type="subcellular location">
    <subcellularLocation>
        <location evidence="2">Membrane</location>
    </subcellularLocation>
</comment>
<dbReference type="InterPro" id="IPR050121">
    <property type="entry name" value="Cytochrome_P450_monoxygenase"/>
</dbReference>
<dbReference type="Pfam" id="PF00067">
    <property type="entry name" value="p450"/>
    <property type="match status" value="1"/>
</dbReference>
<dbReference type="PRINTS" id="PR00465">
    <property type="entry name" value="EP450IV"/>
</dbReference>
<evidence type="ECO:0000313" key="13">
    <source>
        <dbReference type="EMBL" id="KAL2831865.1"/>
    </source>
</evidence>
<dbReference type="InterPro" id="IPR002403">
    <property type="entry name" value="Cyt_P450_E_grp-IV"/>
</dbReference>
<evidence type="ECO:0000256" key="7">
    <source>
        <dbReference type="ARBA" id="ARBA00022989"/>
    </source>
</evidence>
<evidence type="ECO:0000256" key="4">
    <source>
        <dbReference type="ARBA" id="ARBA00022617"/>
    </source>
</evidence>
<dbReference type="Proteomes" id="UP001610446">
    <property type="component" value="Unassembled WGS sequence"/>
</dbReference>
<evidence type="ECO:0000256" key="3">
    <source>
        <dbReference type="ARBA" id="ARBA00010617"/>
    </source>
</evidence>
<keyword evidence="4" id="KW-0349">Heme</keyword>
<dbReference type="InterPro" id="IPR001128">
    <property type="entry name" value="Cyt_P450"/>
</dbReference>
<keyword evidence="7 12" id="KW-1133">Transmembrane helix</keyword>
<evidence type="ECO:0000256" key="12">
    <source>
        <dbReference type="SAM" id="Phobius"/>
    </source>
</evidence>
<accession>A0ABR4IVS5</accession>
<evidence type="ECO:0000256" key="9">
    <source>
        <dbReference type="ARBA" id="ARBA00023004"/>
    </source>
</evidence>
<keyword evidence="14" id="KW-1185">Reference proteome</keyword>
<reference evidence="13 14" key="1">
    <citation type="submission" date="2024-07" db="EMBL/GenBank/DDBJ databases">
        <title>Section-level genome sequencing and comparative genomics of Aspergillus sections Usti and Cavernicolus.</title>
        <authorList>
            <consortium name="Lawrence Berkeley National Laboratory"/>
            <person name="Nybo J.L."/>
            <person name="Vesth T.C."/>
            <person name="Theobald S."/>
            <person name="Frisvad J.C."/>
            <person name="Larsen T.O."/>
            <person name="Kjaerboelling I."/>
            <person name="Rothschild-Mancinelli K."/>
            <person name="Lyhne E.K."/>
            <person name="Kogle M.E."/>
            <person name="Barry K."/>
            <person name="Clum A."/>
            <person name="Na H."/>
            <person name="Ledsgaard L."/>
            <person name="Lin J."/>
            <person name="Lipzen A."/>
            <person name="Kuo A."/>
            <person name="Riley R."/>
            <person name="Mondo S."/>
            <person name="Labutti K."/>
            <person name="Haridas S."/>
            <person name="Pangalinan J."/>
            <person name="Salamov A.A."/>
            <person name="Simmons B.A."/>
            <person name="Magnuson J.K."/>
            <person name="Chen J."/>
            <person name="Drula E."/>
            <person name="Henrissat B."/>
            <person name="Wiebenga A."/>
            <person name="Lubbers R.J."/>
            <person name="Gomes A.C."/>
            <person name="Makela M.R."/>
            <person name="Stajich J."/>
            <person name="Grigoriev I.V."/>
            <person name="Mortensen U.H."/>
            <person name="De Vries R.P."/>
            <person name="Baker S.E."/>
            <person name="Andersen M.R."/>
        </authorList>
    </citation>
    <scope>NUCLEOTIDE SEQUENCE [LARGE SCALE GENOMIC DNA]</scope>
    <source>
        <strain evidence="13 14">CBS 123904</strain>
    </source>
</reference>